<comment type="caution">
    <text evidence="1">The sequence shown here is derived from an EMBL/GenBank/DDBJ whole genome shotgun (WGS) entry which is preliminary data.</text>
</comment>
<dbReference type="HOGENOM" id="CLU_498823_0_0_1"/>
<dbReference type="EMBL" id="AWSO01000425">
    <property type="protein sequence ID" value="ESK90632.1"/>
    <property type="molecule type" value="Genomic_DNA"/>
</dbReference>
<evidence type="ECO:0000313" key="1">
    <source>
        <dbReference type="EMBL" id="ESK90632.1"/>
    </source>
</evidence>
<dbReference type="OrthoDB" id="3249706at2759"/>
<evidence type="ECO:0000313" key="2">
    <source>
        <dbReference type="Proteomes" id="UP000017559"/>
    </source>
</evidence>
<gene>
    <name evidence="1" type="ORF">Moror_4201</name>
</gene>
<dbReference type="KEGG" id="mrr:Moror_4201"/>
<protein>
    <submittedName>
        <fullName evidence="1">Uncharacterized protein</fullName>
    </submittedName>
</protein>
<dbReference type="SUPFAM" id="SSF52047">
    <property type="entry name" value="RNI-like"/>
    <property type="match status" value="1"/>
</dbReference>
<dbReference type="Gene3D" id="1.20.1280.50">
    <property type="match status" value="1"/>
</dbReference>
<dbReference type="AlphaFoldDB" id="V2XA92"/>
<reference evidence="1 2" key="1">
    <citation type="journal article" date="2014" name="BMC Genomics">
        <title>Genome and secretome analysis of the hemibiotrophic fungal pathogen, Moniliophthora roreri, which causes frosty pod rot disease of cacao: mechanisms of the biotrophic and necrotrophic phases.</title>
        <authorList>
            <person name="Meinhardt L.W."/>
            <person name="Costa G.G.L."/>
            <person name="Thomazella D.P.T."/>
            <person name="Teixeira P.J.P.L."/>
            <person name="Carazzolle M.F."/>
            <person name="Schuster S.C."/>
            <person name="Carlson J.E."/>
            <person name="Guiltinan M.J."/>
            <person name="Mieczkowski P."/>
            <person name="Farmer A."/>
            <person name="Ramaraj T."/>
            <person name="Crozier J."/>
            <person name="Davis R.E."/>
            <person name="Shao J."/>
            <person name="Melnick R.L."/>
            <person name="Pereira G.A.G."/>
            <person name="Bailey B.A."/>
        </authorList>
    </citation>
    <scope>NUCLEOTIDE SEQUENCE [LARGE SCALE GENOMIC DNA]</scope>
    <source>
        <strain evidence="1 2">MCA 2997</strain>
    </source>
</reference>
<dbReference type="Proteomes" id="UP000017559">
    <property type="component" value="Unassembled WGS sequence"/>
</dbReference>
<dbReference type="InterPro" id="IPR032675">
    <property type="entry name" value="LRR_dom_sf"/>
</dbReference>
<dbReference type="PANTHER" id="PTHR38926:SF5">
    <property type="entry name" value="F-BOX AND LEUCINE-RICH REPEAT PROTEIN 6"/>
    <property type="match status" value="1"/>
</dbReference>
<dbReference type="PANTHER" id="PTHR38926">
    <property type="entry name" value="F-BOX DOMAIN CONTAINING PROTEIN, EXPRESSED"/>
    <property type="match status" value="1"/>
</dbReference>
<organism evidence="1 2">
    <name type="scientific">Moniliophthora roreri (strain MCA 2997)</name>
    <name type="common">Cocoa frosty pod rot fungus</name>
    <name type="synonym">Crinipellis roreri</name>
    <dbReference type="NCBI Taxonomy" id="1381753"/>
    <lineage>
        <taxon>Eukaryota</taxon>
        <taxon>Fungi</taxon>
        <taxon>Dikarya</taxon>
        <taxon>Basidiomycota</taxon>
        <taxon>Agaricomycotina</taxon>
        <taxon>Agaricomycetes</taxon>
        <taxon>Agaricomycetidae</taxon>
        <taxon>Agaricales</taxon>
        <taxon>Marasmiineae</taxon>
        <taxon>Marasmiaceae</taxon>
        <taxon>Moniliophthora</taxon>
    </lineage>
</organism>
<accession>V2XA92</accession>
<proteinExistence type="predicted"/>
<sequence length="586" mass="66076">MKSPRLLRLFARKKRKAKRDGNTLGVHRLPPELLIYVFELCVQLQGSNEFLFYSPCRDIQSPALTLSQVCAHWRSLAHGIPMLWGRIGIKIIGPLIKHQDRAMLQTLEMHFERSCDSPIELSYESTYYPNPVTEMCSSRSHILVHRLQHLKVVVDRVKKFPGLTVDGTRTQKTVFPELRSLVLISSLEGLHQVEEVTMANLASTQEFGPEAEKVSFPKLRELSMPLYGSSTGNLHIPWRQLTSLTLGCNPKTDVTSILKECPCLIYLTIRMIYIPGVRLEETYRDTTAPPLLTLERLEYLAFQVDSNRRTYNSVTKLLQRLTCPSLLSLSLSCLHKFSDYNIGYFFDEDVTGLIVRSQCQDTLRSLEVSGIPVAEASLLAILHLTPSLTSFSFSECSFALADWEIDGTLFAGLIDEGAEKGEKLVPNLRDIRIVLEGRYDIFSACRDTPLGAFEALIRSRLLDLHSAVIDIPHGALASNWYPDVGGLREIQQRKDVQVALKVVAGDTEFRVPSRITDIQQFPFNDPFRFVPDVLGGQLDAILTSLAGIKEKLFLDRLSHLVGLCIDWMLRISLFSLDQISSLDSII</sequence>
<dbReference type="Gene3D" id="3.80.10.10">
    <property type="entry name" value="Ribonuclease Inhibitor"/>
    <property type="match status" value="1"/>
</dbReference>
<keyword evidence="2" id="KW-1185">Reference proteome</keyword>
<name>V2XA92_MONRO</name>